<comment type="caution">
    <text evidence="3">The sequence shown here is derived from an EMBL/GenBank/DDBJ whole genome shotgun (WGS) entry which is preliminary data.</text>
</comment>
<gene>
    <name evidence="3" type="ORF">ACFOUO_15465</name>
</gene>
<accession>A0ABV8JGV2</accession>
<evidence type="ECO:0000256" key="1">
    <source>
        <dbReference type="SAM" id="MobiDB-lite"/>
    </source>
</evidence>
<dbReference type="Pfam" id="PF11118">
    <property type="entry name" value="DUF2627"/>
    <property type="match status" value="1"/>
</dbReference>
<proteinExistence type="predicted"/>
<organism evidence="3 4">
    <name type="scientific">Salinithrix halophila</name>
    <dbReference type="NCBI Taxonomy" id="1485204"/>
    <lineage>
        <taxon>Bacteria</taxon>
        <taxon>Bacillati</taxon>
        <taxon>Bacillota</taxon>
        <taxon>Bacilli</taxon>
        <taxon>Bacillales</taxon>
        <taxon>Thermoactinomycetaceae</taxon>
        <taxon>Salinithrix</taxon>
    </lineage>
</organism>
<name>A0ABV8JGV2_9BACL</name>
<sequence length="94" mass="10493">MMAIVLICIPGAAGVYGWNLMKNVIFQAFAGDGFAWLPFLGGLILFLGGLFFIGGFLFYRDLKKDQVQPMLRPRRKKRMSKAQPSHQNTDGDSP</sequence>
<keyword evidence="2" id="KW-1133">Transmembrane helix</keyword>
<keyword evidence="2" id="KW-0472">Membrane</keyword>
<dbReference type="InterPro" id="IPR020138">
    <property type="entry name" value="Uncharacterised_YqzF"/>
</dbReference>
<evidence type="ECO:0000256" key="2">
    <source>
        <dbReference type="SAM" id="Phobius"/>
    </source>
</evidence>
<reference evidence="4" key="1">
    <citation type="journal article" date="2019" name="Int. J. Syst. Evol. Microbiol.">
        <title>The Global Catalogue of Microorganisms (GCM) 10K type strain sequencing project: providing services to taxonomists for standard genome sequencing and annotation.</title>
        <authorList>
            <consortium name="The Broad Institute Genomics Platform"/>
            <consortium name="The Broad Institute Genome Sequencing Center for Infectious Disease"/>
            <person name="Wu L."/>
            <person name="Ma J."/>
        </authorList>
    </citation>
    <scope>NUCLEOTIDE SEQUENCE [LARGE SCALE GENOMIC DNA]</scope>
    <source>
        <strain evidence="4">IBRC-M 10813</strain>
    </source>
</reference>
<feature type="compositionally biased region" description="Polar residues" evidence="1">
    <location>
        <begin position="82"/>
        <end position="94"/>
    </location>
</feature>
<feature type="region of interest" description="Disordered" evidence="1">
    <location>
        <begin position="69"/>
        <end position="94"/>
    </location>
</feature>
<keyword evidence="4" id="KW-1185">Reference proteome</keyword>
<protein>
    <submittedName>
        <fullName evidence="3">DUF2627 family protein</fullName>
    </submittedName>
</protein>
<keyword evidence="2" id="KW-0812">Transmembrane</keyword>
<dbReference type="EMBL" id="JBHSAP010000018">
    <property type="protein sequence ID" value="MFC4078197.1"/>
    <property type="molecule type" value="Genomic_DNA"/>
</dbReference>
<evidence type="ECO:0000313" key="4">
    <source>
        <dbReference type="Proteomes" id="UP001595843"/>
    </source>
</evidence>
<evidence type="ECO:0000313" key="3">
    <source>
        <dbReference type="EMBL" id="MFC4078197.1"/>
    </source>
</evidence>
<dbReference type="Proteomes" id="UP001595843">
    <property type="component" value="Unassembled WGS sequence"/>
</dbReference>
<feature type="transmembrane region" description="Helical" evidence="2">
    <location>
        <begin position="33"/>
        <end position="59"/>
    </location>
</feature>